<evidence type="ECO:0000313" key="2">
    <source>
        <dbReference type="Proteomes" id="UP000713596"/>
    </source>
</evidence>
<dbReference type="Proteomes" id="UP000713596">
    <property type="component" value="Unassembled WGS sequence"/>
</dbReference>
<dbReference type="Pfam" id="PF18907">
    <property type="entry name" value="DUF5662"/>
    <property type="match status" value="1"/>
</dbReference>
<dbReference type="InterPro" id="IPR043721">
    <property type="entry name" value="DUF5662"/>
</dbReference>
<protein>
    <submittedName>
        <fullName evidence="1">Catalase</fullName>
    </submittedName>
</protein>
<evidence type="ECO:0000313" key="1">
    <source>
        <dbReference type="EMBL" id="MBU3805626.1"/>
    </source>
</evidence>
<gene>
    <name evidence="1" type="ORF">H9882_01790</name>
</gene>
<dbReference type="EMBL" id="JAHLFP010000011">
    <property type="protein sequence ID" value="MBU3805626.1"/>
    <property type="molecule type" value="Genomic_DNA"/>
</dbReference>
<proteinExistence type="predicted"/>
<name>A0A948T1Q4_9FIRM</name>
<accession>A0A948T1Q4</accession>
<reference evidence="1" key="1">
    <citation type="journal article" date="2021" name="PeerJ">
        <title>Extensive microbial diversity within the chicken gut microbiome revealed by metagenomics and culture.</title>
        <authorList>
            <person name="Gilroy R."/>
            <person name="Ravi A."/>
            <person name="Getino M."/>
            <person name="Pursley I."/>
            <person name="Horton D.L."/>
            <person name="Alikhan N.F."/>
            <person name="Baker D."/>
            <person name="Gharbi K."/>
            <person name="Hall N."/>
            <person name="Watson M."/>
            <person name="Adriaenssens E.M."/>
            <person name="Foster-Nyarko E."/>
            <person name="Jarju S."/>
            <person name="Secka A."/>
            <person name="Antonio M."/>
            <person name="Oren A."/>
            <person name="Chaudhuri R.R."/>
            <person name="La Ragione R."/>
            <person name="Hildebrand F."/>
            <person name="Pallen M.J."/>
        </authorList>
    </citation>
    <scope>NUCLEOTIDE SEQUENCE</scope>
    <source>
        <strain evidence="1">B5_2728</strain>
    </source>
</reference>
<reference evidence="1" key="2">
    <citation type="submission" date="2021-04" db="EMBL/GenBank/DDBJ databases">
        <authorList>
            <person name="Gilroy R."/>
        </authorList>
    </citation>
    <scope>NUCLEOTIDE SEQUENCE</scope>
    <source>
        <strain evidence="1">B5_2728</strain>
    </source>
</reference>
<sequence>MEQRKGFWARLWGHFSTITYHKWLVFGYCCKLGLPWRGLCHDLSKYSPTEFWAGVRYFQGNRSPNDAQRQAEGCSTAWLHHKGRNRHHLEYWVDYDPAGTGNLIGNRMPSQFVAEMFCDRIAASRVYKKQDYTDASPWEYFSRGRGHYIIHPETEALLEWMLALLKEQGEDRAFKQIRQYLKDGQLQSVATE</sequence>
<comment type="caution">
    <text evidence="1">The sequence shown here is derived from an EMBL/GenBank/DDBJ whole genome shotgun (WGS) entry which is preliminary data.</text>
</comment>
<dbReference type="AlphaFoldDB" id="A0A948T1Q4"/>
<organism evidence="1 2">
    <name type="scientific">Candidatus Allofournierella pullistercoris</name>
    <dbReference type="NCBI Taxonomy" id="2838597"/>
    <lineage>
        <taxon>Bacteria</taxon>
        <taxon>Bacillati</taxon>
        <taxon>Bacillota</taxon>
        <taxon>Clostridia</taxon>
        <taxon>Eubacteriales</taxon>
        <taxon>Oscillospiraceae</taxon>
        <taxon>Allofournierella</taxon>
    </lineage>
</organism>